<dbReference type="AlphaFoldDB" id="A0A182S3Z1"/>
<dbReference type="EnsemblMetazoa" id="AFUN015119-RA">
    <property type="protein sequence ID" value="AFUN015119-PA"/>
    <property type="gene ID" value="AFUN015119"/>
</dbReference>
<reference evidence="1" key="1">
    <citation type="submission" date="2020-05" db="UniProtKB">
        <authorList>
            <consortium name="EnsemblMetazoa"/>
        </authorList>
    </citation>
    <scope>IDENTIFICATION</scope>
    <source>
        <strain evidence="1">FUMOZ</strain>
    </source>
</reference>
<name>A0A182S3Z1_ANOFN</name>
<accession>A0A182S3Z1</accession>
<organism evidence="1">
    <name type="scientific">Anopheles funestus</name>
    <name type="common">African malaria mosquito</name>
    <dbReference type="NCBI Taxonomy" id="62324"/>
    <lineage>
        <taxon>Eukaryota</taxon>
        <taxon>Metazoa</taxon>
        <taxon>Ecdysozoa</taxon>
        <taxon>Arthropoda</taxon>
        <taxon>Hexapoda</taxon>
        <taxon>Insecta</taxon>
        <taxon>Pterygota</taxon>
        <taxon>Neoptera</taxon>
        <taxon>Endopterygota</taxon>
        <taxon>Diptera</taxon>
        <taxon>Nematocera</taxon>
        <taxon>Culicoidea</taxon>
        <taxon>Culicidae</taxon>
        <taxon>Anophelinae</taxon>
        <taxon>Anopheles</taxon>
    </lineage>
</organism>
<dbReference type="VEuPathDB" id="VectorBase:AFUN015119"/>
<proteinExistence type="predicted"/>
<sequence length="37" mass="4403">MSILIYSYYQIFLRPYTSRTCKPCQSFALVDCMYISP</sequence>
<evidence type="ECO:0000313" key="1">
    <source>
        <dbReference type="EnsemblMetazoa" id="AFUN015119-PA"/>
    </source>
</evidence>
<protein>
    <submittedName>
        <fullName evidence="1">Uncharacterized protein</fullName>
    </submittedName>
</protein>